<dbReference type="SUPFAM" id="SSF52374">
    <property type="entry name" value="Nucleotidylyl transferase"/>
    <property type="match status" value="1"/>
</dbReference>
<dbReference type="PANTHER" id="PTHR37512:SF1">
    <property type="entry name" value="NADR_TTD14 AAA DOMAIN-CONTAINING PROTEIN"/>
    <property type="match status" value="1"/>
</dbReference>
<dbReference type="Gene3D" id="3.40.50.620">
    <property type="entry name" value="HUPs"/>
    <property type="match status" value="1"/>
</dbReference>
<dbReference type="InterPro" id="IPR004821">
    <property type="entry name" value="Cyt_trans-like"/>
</dbReference>
<dbReference type="Gene3D" id="3.40.50.300">
    <property type="entry name" value="P-loop containing nucleotide triphosphate hydrolases"/>
    <property type="match status" value="1"/>
</dbReference>
<dbReference type="InterPro" id="IPR014729">
    <property type="entry name" value="Rossmann-like_a/b/a_fold"/>
</dbReference>
<dbReference type="PANTHER" id="PTHR37512">
    <property type="entry name" value="TRIFUNCTIONAL NAD BIOSYNTHESIS/REGULATOR PROTEIN NADR"/>
    <property type="match status" value="1"/>
</dbReference>
<evidence type="ECO:0000313" key="2">
    <source>
        <dbReference type="EMBL" id="GLR14625.1"/>
    </source>
</evidence>
<comment type="caution">
    <text evidence="2">The sequence shown here is derived from an EMBL/GenBank/DDBJ whole genome shotgun (WGS) entry which is preliminary data.</text>
</comment>
<dbReference type="InterPro" id="IPR052735">
    <property type="entry name" value="NAD_biosynth-regulator"/>
</dbReference>
<dbReference type="SUPFAM" id="SSF52540">
    <property type="entry name" value="P-loop containing nucleoside triphosphate hydrolases"/>
    <property type="match status" value="1"/>
</dbReference>
<dbReference type="InterPro" id="IPR038727">
    <property type="entry name" value="NadR/Ttd14_AAA_dom"/>
</dbReference>
<keyword evidence="3" id="KW-1185">Reference proteome</keyword>
<organism evidence="2 3">
    <name type="scientific">Chitinimonas prasina</name>
    <dbReference type="NCBI Taxonomy" id="1434937"/>
    <lineage>
        <taxon>Bacteria</taxon>
        <taxon>Pseudomonadati</taxon>
        <taxon>Pseudomonadota</taxon>
        <taxon>Betaproteobacteria</taxon>
        <taxon>Neisseriales</taxon>
        <taxon>Chitinibacteraceae</taxon>
        <taxon>Chitinimonas</taxon>
    </lineage>
</organism>
<dbReference type="Proteomes" id="UP001156706">
    <property type="component" value="Unassembled WGS sequence"/>
</dbReference>
<name>A0ABQ5YI02_9NEIS</name>
<proteinExistence type="predicted"/>
<evidence type="ECO:0000313" key="3">
    <source>
        <dbReference type="Proteomes" id="UP001156706"/>
    </source>
</evidence>
<accession>A0ABQ5YI02</accession>
<dbReference type="NCBIfam" id="TIGR00125">
    <property type="entry name" value="cyt_tran_rel"/>
    <property type="match status" value="1"/>
</dbReference>
<protein>
    <submittedName>
        <fullName evidence="2">Transcriptional regulator NadR</fullName>
    </submittedName>
</protein>
<dbReference type="Pfam" id="PF13521">
    <property type="entry name" value="AAA_28"/>
    <property type="match status" value="1"/>
</dbReference>
<sequence length="350" mass="38508">MDKRFRAGLVVGKFSPLHQGHVFLIKTALEQCQQVYLISYSLPELPGCGAELRERWLADAFPQAHRLVVTPARVAAWQAEGRALTDLPDNAAPDAAHRHFVGQLCLAVLETTVDAVFTSEDYGDGFAAVLSQDFAAVDAGPVQHVQVDRARLTVPISATRLRADIHGLRGYLAPGVYADFARRICLLGGESTGKSTLAVALAAALDTVSVAEYGRELWERQQGQLAYPDLLDIGREQVQRERLAAESARHYLICDTSPLTTLFYCQHLFGRAEPELQALAERPYDLTLLCAPDFPFVQDGTRQGVAFQAMQHAWYQAELAARGIAYSLVQGSVAERVTRTTRLLSDRFGK</sequence>
<reference evidence="3" key="1">
    <citation type="journal article" date="2019" name="Int. J. Syst. Evol. Microbiol.">
        <title>The Global Catalogue of Microorganisms (GCM) 10K type strain sequencing project: providing services to taxonomists for standard genome sequencing and annotation.</title>
        <authorList>
            <consortium name="The Broad Institute Genomics Platform"/>
            <consortium name="The Broad Institute Genome Sequencing Center for Infectious Disease"/>
            <person name="Wu L."/>
            <person name="Ma J."/>
        </authorList>
    </citation>
    <scope>NUCLEOTIDE SEQUENCE [LARGE SCALE GENOMIC DNA]</scope>
    <source>
        <strain evidence="3">NBRC 110044</strain>
    </source>
</reference>
<dbReference type="InterPro" id="IPR027417">
    <property type="entry name" value="P-loop_NTPase"/>
</dbReference>
<evidence type="ECO:0000259" key="1">
    <source>
        <dbReference type="Pfam" id="PF13521"/>
    </source>
</evidence>
<gene>
    <name evidence="2" type="primary">nadR</name>
    <name evidence="2" type="ORF">GCM10007907_34150</name>
</gene>
<feature type="domain" description="NadR/Ttd14 AAA" evidence="1">
    <location>
        <begin position="183"/>
        <end position="336"/>
    </location>
</feature>
<dbReference type="EMBL" id="BSOG01000005">
    <property type="protein sequence ID" value="GLR14625.1"/>
    <property type="molecule type" value="Genomic_DNA"/>
</dbReference>
<dbReference type="RefSeq" id="WP_284197698.1">
    <property type="nucleotide sequence ID" value="NZ_BSOG01000005.1"/>
</dbReference>